<evidence type="ECO:0000256" key="7">
    <source>
        <dbReference type="ARBA" id="ARBA00023136"/>
    </source>
</evidence>
<sequence length="140" mass="14068">MTFFSLPALLGGLLIGCAAVLFLIGLGRIMGVSGIVSNLLTSQGITAWRVLFVVGLLISPGIYYLIAGSLPTVSVTSSIPLLIAAGLLVGVGSAMGSGCTSGHSICGISRFAPGSLIITVLFMVAGGVTVFVLKHLMMGG</sequence>
<evidence type="ECO:0000256" key="2">
    <source>
        <dbReference type="ARBA" id="ARBA00022448"/>
    </source>
</evidence>
<feature type="transmembrane region" description="Helical" evidence="9">
    <location>
        <begin position="47"/>
        <end position="66"/>
    </location>
</feature>
<evidence type="ECO:0000256" key="4">
    <source>
        <dbReference type="ARBA" id="ARBA00022519"/>
    </source>
</evidence>
<organism evidence="10 11">
    <name type="scientific">Ignatzschineria cameli</name>
    <dbReference type="NCBI Taxonomy" id="2182793"/>
    <lineage>
        <taxon>Bacteria</taxon>
        <taxon>Pseudomonadati</taxon>
        <taxon>Pseudomonadota</taxon>
        <taxon>Gammaproteobacteria</taxon>
        <taxon>Cardiobacteriales</taxon>
        <taxon>Ignatzschineriaceae</taxon>
        <taxon>Ignatzschineria</taxon>
    </lineage>
</organism>
<keyword evidence="11" id="KW-1185">Reference proteome</keyword>
<evidence type="ECO:0000313" key="11">
    <source>
        <dbReference type="Proteomes" id="UP000245217"/>
    </source>
</evidence>
<evidence type="ECO:0000256" key="9">
    <source>
        <dbReference type="SAM" id="Phobius"/>
    </source>
</evidence>
<dbReference type="EMBL" id="QEWV01000003">
    <property type="protein sequence ID" value="PWD92984.1"/>
    <property type="molecule type" value="Genomic_DNA"/>
</dbReference>
<feature type="transmembrane region" description="Helical" evidence="9">
    <location>
        <begin position="6"/>
        <end position="26"/>
    </location>
</feature>
<comment type="caution">
    <text evidence="10">The sequence shown here is derived from an EMBL/GenBank/DDBJ whole genome shotgun (WGS) entry which is preliminary data.</text>
</comment>
<comment type="similarity">
    <text evidence="8">Belongs to the TsuA/YedE (TC 9.B.102) family.</text>
</comment>
<evidence type="ECO:0000256" key="1">
    <source>
        <dbReference type="ARBA" id="ARBA00004429"/>
    </source>
</evidence>
<keyword evidence="6 9" id="KW-1133">Transmembrane helix</keyword>
<dbReference type="InterPro" id="IPR007272">
    <property type="entry name" value="Sulf_transp_TsuA/YedE"/>
</dbReference>
<feature type="transmembrane region" description="Helical" evidence="9">
    <location>
        <begin position="78"/>
        <end position="99"/>
    </location>
</feature>
<dbReference type="RefSeq" id="WP_109201308.1">
    <property type="nucleotide sequence ID" value="NZ_QEWS01000012.1"/>
</dbReference>
<dbReference type="PANTHER" id="PTHR30574">
    <property type="entry name" value="INNER MEMBRANE PROTEIN YEDE"/>
    <property type="match status" value="1"/>
</dbReference>
<evidence type="ECO:0000313" key="10">
    <source>
        <dbReference type="EMBL" id="PWD92984.1"/>
    </source>
</evidence>
<protein>
    <recommendedName>
        <fullName evidence="12">YeeE/YedE family protein</fullName>
    </recommendedName>
</protein>
<evidence type="ECO:0000256" key="3">
    <source>
        <dbReference type="ARBA" id="ARBA00022475"/>
    </source>
</evidence>
<reference evidence="11" key="1">
    <citation type="submission" date="2018-05" db="EMBL/GenBank/DDBJ databases">
        <title>Ignatzschineria dubaiensis sp. nov., isolated from necrotic foot tissues of dromedaries (Camelus dromedarius) and associated maggots in Dubai, United Arab Emirates.</title>
        <authorList>
            <person name="Tsang C.C."/>
            <person name="Tang J.Y.M."/>
            <person name="Fong J.Y.H."/>
            <person name="Kinne J."/>
            <person name="Lee H.H."/>
            <person name="Joseph M."/>
            <person name="Jose S."/>
            <person name="Schuster R.K."/>
            <person name="Tang Y."/>
            <person name="Sivakumar S."/>
            <person name="Chen J.H.K."/>
            <person name="Teng J.L.L."/>
            <person name="Lau S.K.P."/>
            <person name="Wernery U."/>
            <person name="Woo P.C.Y."/>
        </authorList>
    </citation>
    <scope>NUCLEOTIDE SEQUENCE [LARGE SCALE GENOMIC DNA]</scope>
    <source>
        <strain evidence="11">UAE-HKU58</strain>
    </source>
</reference>
<keyword evidence="2" id="KW-0813">Transport</keyword>
<feature type="transmembrane region" description="Helical" evidence="9">
    <location>
        <begin position="111"/>
        <end position="133"/>
    </location>
</feature>
<keyword evidence="7 9" id="KW-0472">Membrane</keyword>
<proteinExistence type="inferred from homology"/>
<keyword evidence="3" id="KW-1003">Cell membrane</keyword>
<gene>
    <name evidence="10" type="ORF">DC078_03975</name>
</gene>
<accession>A0ABX5L0H9</accession>
<evidence type="ECO:0000256" key="8">
    <source>
        <dbReference type="ARBA" id="ARBA00035655"/>
    </source>
</evidence>
<name>A0ABX5L0H9_9GAMM</name>
<evidence type="ECO:0000256" key="5">
    <source>
        <dbReference type="ARBA" id="ARBA00022692"/>
    </source>
</evidence>
<comment type="subcellular location">
    <subcellularLocation>
        <location evidence="1">Cell inner membrane</location>
        <topology evidence="1">Multi-pass membrane protein</topology>
    </subcellularLocation>
</comment>
<evidence type="ECO:0008006" key="12">
    <source>
        <dbReference type="Google" id="ProtNLM"/>
    </source>
</evidence>
<dbReference type="PANTHER" id="PTHR30574:SF1">
    <property type="entry name" value="SULPHUR TRANSPORT DOMAIN-CONTAINING PROTEIN"/>
    <property type="match status" value="1"/>
</dbReference>
<dbReference type="Proteomes" id="UP000245217">
    <property type="component" value="Unassembled WGS sequence"/>
</dbReference>
<keyword evidence="5 9" id="KW-0812">Transmembrane</keyword>
<evidence type="ECO:0000256" key="6">
    <source>
        <dbReference type="ARBA" id="ARBA00022989"/>
    </source>
</evidence>
<keyword evidence="4" id="KW-0997">Cell inner membrane</keyword>